<dbReference type="Proteomes" id="UP000265618">
    <property type="component" value="Unassembled WGS sequence"/>
</dbReference>
<dbReference type="SUPFAM" id="SSF52047">
    <property type="entry name" value="RNI-like"/>
    <property type="match status" value="1"/>
</dbReference>
<evidence type="ECO:0000313" key="1">
    <source>
        <dbReference type="EMBL" id="GIQ85114.1"/>
    </source>
</evidence>
<protein>
    <submittedName>
        <fullName evidence="1">Uncharacterized protein</fullName>
    </submittedName>
</protein>
<reference evidence="1 2" key="1">
    <citation type="journal article" date="2018" name="PLoS ONE">
        <title>The draft genome of Kipferlia bialata reveals reductive genome evolution in fornicate parasites.</title>
        <authorList>
            <person name="Tanifuji G."/>
            <person name="Takabayashi S."/>
            <person name="Kume K."/>
            <person name="Takagi M."/>
            <person name="Nakayama T."/>
            <person name="Kamikawa R."/>
            <person name="Inagaki Y."/>
            <person name="Hashimoto T."/>
        </authorList>
    </citation>
    <scope>NUCLEOTIDE SEQUENCE [LARGE SCALE GENOMIC DNA]</scope>
    <source>
        <strain evidence="1">NY0173</strain>
    </source>
</reference>
<comment type="caution">
    <text evidence="1">The sequence shown here is derived from an EMBL/GenBank/DDBJ whole genome shotgun (WGS) entry which is preliminary data.</text>
</comment>
<accession>A0A9K3D0P2</accession>
<organism evidence="1 2">
    <name type="scientific">Kipferlia bialata</name>
    <dbReference type="NCBI Taxonomy" id="797122"/>
    <lineage>
        <taxon>Eukaryota</taxon>
        <taxon>Metamonada</taxon>
        <taxon>Carpediemonas-like organisms</taxon>
        <taxon>Kipferlia</taxon>
    </lineage>
</organism>
<dbReference type="Gene3D" id="3.80.10.10">
    <property type="entry name" value="Ribonuclease Inhibitor"/>
    <property type="match status" value="2"/>
</dbReference>
<dbReference type="EMBL" id="BDIP01001774">
    <property type="protein sequence ID" value="GIQ85114.1"/>
    <property type="molecule type" value="Genomic_DNA"/>
</dbReference>
<gene>
    <name evidence="1" type="ORF">KIPB_006739</name>
</gene>
<sequence>MCDLFCLVLAGASDIEVIDCFMSLPNLKTIDMRCSGLSQDDIAYLLDIVETHLPQCTKACILLSSNPGCRLTENYARILNACAPGTVTDLTLNDEGDRDEEDLQNATEDQLLAISHALARHAMYLKEIEITCSMPKRAWQAFLHPEGLGTVYPHVESFELCMANVDGGIMTDVVCPSISGMAALGDLRFLHLQDLSVQDTLEMAQTIENRTLAMCRLLSAVGTCQALTEFNFDGVLCTLQEWGTLGQSMHGLTQLKSLSVGHNNDSERVSTAEAVDSETDTQDSKTHMHSFAEGLGVLSSLTYLCVMLPAPSLCGCVSIASCGVSDVMQAVQGLTRLTSLCVECTDSDTAGHPETACLTLWHSAYMLPPTLTDIQISNMSIPVESLPILLRAVRQTPHLHTLDLRQCNLTADHCDAFPLLNGHPTLQEICLRGNPLKEGASVLIDVIQTLPRFNDLVVSKTRIPRPLYKKLRAKIQELQSK</sequence>
<evidence type="ECO:0000313" key="2">
    <source>
        <dbReference type="Proteomes" id="UP000265618"/>
    </source>
</evidence>
<dbReference type="InterPro" id="IPR032675">
    <property type="entry name" value="LRR_dom_sf"/>
</dbReference>
<keyword evidence="2" id="KW-1185">Reference proteome</keyword>
<name>A0A9K3D0P2_9EUKA</name>
<proteinExistence type="predicted"/>
<dbReference type="AlphaFoldDB" id="A0A9K3D0P2"/>